<reference evidence="3 4" key="1">
    <citation type="journal article" date="2019" name="Int. J. Syst. Evol. Microbiol.">
        <title>The Global Catalogue of Microorganisms (GCM) 10K type strain sequencing project: providing services to taxonomists for standard genome sequencing and annotation.</title>
        <authorList>
            <consortium name="The Broad Institute Genomics Platform"/>
            <consortium name="The Broad Institute Genome Sequencing Center for Infectious Disease"/>
            <person name="Wu L."/>
            <person name="Ma J."/>
        </authorList>
    </citation>
    <scope>NUCLEOTIDE SEQUENCE [LARGE SCALE GENOMIC DNA]</scope>
    <source>
        <strain evidence="3 4">CGMCC 1.3240</strain>
    </source>
</reference>
<dbReference type="SUPFAM" id="SSF88713">
    <property type="entry name" value="Glycoside hydrolase/deacetylase"/>
    <property type="match status" value="1"/>
</dbReference>
<dbReference type="Proteomes" id="UP001596312">
    <property type="component" value="Unassembled WGS sequence"/>
</dbReference>
<accession>A0ABD5V4Q0</accession>
<dbReference type="PANTHER" id="PTHR47561">
    <property type="entry name" value="POLYSACCHARIDE DEACETYLASE FAMILY PROTEIN (AFU_ORTHOLOGUE AFUA_6G05030)"/>
    <property type="match status" value="1"/>
</dbReference>
<dbReference type="Pfam" id="PF01522">
    <property type="entry name" value="Polysacc_deac_1"/>
    <property type="match status" value="1"/>
</dbReference>
<sequence>MNKHTTGEKFLCLTLDLENDWYFDEPGYDHLTFEYIDTFIDLINDLDVPLSVFVVGQTLEQYPEEIDRLSNQLECEFHLHSYQHDTSKNYDFREEVINGKEAYRNHFGRNPTGYRAPQGNIAEHELSLLEELGFEFDSSIFPSYRPGVYNNLSAPLTPYTPAGATSLLEIPPGAFSGIRIPTSHSYFKLIGRSLSSYLSVSPLPEVLVYSIHLQDLFKTASHDHLPVPKRWIMKRNLNNAERMLRKNISTLLSRGYQPRTMTDIYSAHTRDDSYESQTNAPKDHLDPSPVWASAENDD</sequence>
<protein>
    <submittedName>
        <fullName evidence="3">Polysaccharide deacetylase family protein</fullName>
    </submittedName>
</protein>
<proteinExistence type="predicted"/>
<keyword evidence="4" id="KW-1185">Reference proteome</keyword>
<dbReference type="RefSeq" id="WP_340604293.1">
    <property type="nucleotide sequence ID" value="NZ_JBBMXV010000003.1"/>
</dbReference>
<feature type="domain" description="NodB homology" evidence="2">
    <location>
        <begin position="33"/>
        <end position="135"/>
    </location>
</feature>
<evidence type="ECO:0000313" key="3">
    <source>
        <dbReference type="EMBL" id="MFC6905766.1"/>
    </source>
</evidence>
<dbReference type="EMBL" id="JBHSXQ010000003">
    <property type="protein sequence ID" value="MFC6905766.1"/>
    <property type="molecule type" value="Genomic_DNA"/>
</dbReference>
<comment type="caution">
    <text evidence="3">The sequence shown here is derived from an EMBL/GenBank/DDBJ whole genome shotgun (WGS) entry which is preliminary data.</text>
</comment>
<gene>
    <name evidence="3" type="ORF">ACFQGH_11225</name>
</gene>
<feature type="region of interest" description="Disordered" evidence="1">
    <location>
        <begin position="270"/>
        <end position="298"/>
    </location>
</feature>
<evidence type="ECO:0000259" key="2">
    <source>
        <dbReference type="Pfam" id="PF01522"/>
    </source>
</evidence>
<organism evidence="3 4">
    <name type="scientific">Halalkalicoccus tibetensis</name>
    <dbReference type="NCBI Taxonomy" id="175632"/>
    <lineage>
        <taxon>Archaea</taxon>
        <taxon>Methanobacteriati</taxon>
        <taxon>Methanobacteriota</taxon>
        <taxon>Stenosarchaea group</taxon>
        <taxon>Halobacteria</taxon>
        <taxon>Halobacteriales</taxon>
        <taxon>Halococcaceae</taxon>
        <taxon>Halalkalicoccus</taxon>
    </lineage>
</organism>
<evidence type="ECO:0000313" key="4">
    <source>
        <dbReference type="Proteomes" id="UP001596312"/>
    </source>
</evidence>
<dbReference type="Gene3D" id="3.20.20.370">
    <property type="entry name" value="Glycoside hydrolase/deacetylase"/>
    <property type="match status" value="1"/>
</dbReference>
<dbReference type="InterPro" id="IPR002509">
    <property type="entry name" value="NODB_dom"/>
</dbReference>
<dbReference type="InterPro" id="IPR011330">
    <property type="entry name" value="Glyco_hydro/deAcase_b/a-brl"/>
</dbReference>
<evidence type="ECO:0000256" key="1">
    <source>
        <dbReference type="SAM" id="MobiDB-lite"/>
    </source>
</evidence>
<dbReference type="PANTHER" id="PTHR47561:SF1">
    <property type="entry name" value="POLYSACCHARIDE DEACETYLASE FAMILY PROTEIN (AFU_ORTHOLOGUE AFUA_6G05030)"/>
    <property type="match status" value="1"/>
</dbReference>
<dbReference type="AlphaFoldDB" id="A0ABD5V4Q0"/>
<name>A0ABD5V4Q0_9EURY</name>